<gene>
    <name evidence="9" type="ORF">AB1Y20_011423</name>
</gene>
<evidence type="ECO:0000256" key="4">
    <source>
        <dbReference type="PROSITE-ProRule" id="PRU00175"/>
    </source>
</evidence>
<dbReference type="GO" id="GO:0005874">
    <property type="term" value="C:microtubule"/>
    <property type="evidence" value="ECO:0007669"/>
    <property type="project" value="TreeGrafter"/>
</dbReference>
<dbReference type="PROSITE" id="PS00518">
    <property type="entry name" value="ZF_RING_1"/>
    <property type="match status" value="1"/>
</dbReference>
<dbReference type="InterPro" id="IPR001752">
    <property type="entry name" value="Kinesin_motor_dom"/>
</dbReference>
<dbReference type="SUPFAM" id="SSF57850">
    <property type="entry name" value="RING/U-box"/>
    <property type="match status" value="1"/>
</dbReference>
<dbReference type="GO" id="GO:0007018">
    <property type="term" value="P:microtubule-based movement"/>
    <property type="evidence" value="ECO:0007669"/>
    <property type="project" value="InterPro"/>
</dbReference>
<keyword evidence="2 4" id="KW-0863">Zinc-finger</keyword>
<dbReference type="GO" id="GO:0003777">
    <property type="term" value="F:microtubule motor activity"/>
    <property type="evidence" value="ECO:0007669"/>
    <property type="project" value="InterPro"/>
</dbReference>
<dbReference type="GO" id="GO:0016887">
    <property type="term" value="F:ATP hydrolysis activity"/>
    <property type="evidence" value="ECO:0007669"/>
    <property type="project" value="TreeGrafter"/>
</dbReference>
<dbReference type="InterPro" id="IPR027417">
    <property type="entry name" value="P-loop_NTPase"/>
</dbReference>
<dbReference type="InterPro" id="IPR001841">
    <property type="entry name" value="Znf_RING"/>
</dbReference>
<protein>
    <recommendedName>
        <fullName evidence="11">Kinesin-like protein</fullName>
    </recommendedName>
</protein>
<comment type="caution">
    <text evidence="9">The sequence shown here is derived from an EMBL/GenBank/DDBJ whole genome shotgun (WGS) entry which is preliminary data.</text>
</comment>
<dbReference type="SUPFAM" id="SSF52540">
    <property type="entry name" value="P-loop containing nucleoside triphosphate hydrolases"/>
    <property type="match status" value="1"/>
</dbReference>
<keyword evidence="5" id="KW-0547">Nucleotide-binding</keyword>
<feature type="compositionally biased region" description="Low complexity" evidence="6">
    <location>
        <begin position="473"/>
        <end position="486"/>
    </location>
</feature>
<evidence type="ECO:0000256" key="3">
    <source>
        <dbReference type="ARBA" id="ARBA00022833"/>
    </source>
</evidence>
<proteinExistence type="inferred from homology"/>
<dbReference type="Proteomes" id="UP001515480">
    <property type="component" value="Unassembled WGS sequence"/>
</dbReference>
<feature type="compositionally biased region" description="Basic and acidic residues" evidence="6">
    <location>
        <begin position="449"/>
        <end position="471"/>
    </location>
</feature>
<feature type="region of interest" description="Disordered" evidence="6">
    <location>
        <begin position="437"/>
        <end position="657"/>
    </location>
</feature>
<feature type="region of interest" description="Disordered" evidence="6">
    <location>
        <begin position="995"/>
        <end position="1014"/>
    </location>
</feature>
<dbReference type="GO" id="GO:0005871">
    <property type="term" value="C:kinesin complex"/>
    <property type="evidence" value="ECO:0007669"/>
    <property type="project" value="TreeGrafter"/>
</dbReference>
<sequence length="1360" mass="147896">MGKIEGVLRVRPLKSSEVPYLVCSEEKGFTISSSEHEIHYGEDTFSAVLGPKTSQHDVYLTVGQPIVDSVMRGERACLFAYGQTGSGKTFSMYGPDAGRNAAKLDGAVPSICAELFRRKQDLERRHRNVSIVMQASLVEVRGNEIVDLIADPVGREQPVRKLIDSAVVDAHMETIMGTRHLTDMIERGMSRRAVAANGMHALSSRSHAFLTVYIDKQTTSTGDSQSQRTCMHLIDLAGSEKHSDGDDGAGKNINQGLLALGKVITALAKRDTYVPYRDSTLTKMLKDSLEKPCSSIVLACLNPGVEQVSETRNVLKYMERIAAINKGKSKTGILQQKRVLAAAAEIAGGVDPMRGDEYDKDEDLHRRTEAIMTKTFGSVSCRICGNPGHPLLLYIHNNDPNAKGRSSSKVWNPVVQALGLRMKEDYLAMKEKEKEKAAKDAAAKAAKASADKSKHNGDKPRQNGEKDKPGEKPTPTGEKPTPSGETANATGDKPNPTGEKQKASGEKPKLNGEKPKPTGDKVKQNGDKVKPSGDKVKPSGDIVKQSDVKVKPCGEKVKPNGEKAKPTGDKVKPTGDKVKLTGDKVKPTGDKAKPTGDKAQRRASVAKASRSSDILPSKVEQENSRKPSRASSKSGKEKGKNNGKAKETRKAAAAPSAEDLDSALKDLRWQAFLMLRSRQQELCSQVVCAMCQDPLVTVTRLRTCRHAFCQSCVESNIGYFGQCPTCFSVIDESDLMSDSTHNMVLALRYATLKTHPEALIMCQQKGETLVRTREAADRLLLEFGVAKGGGVRYVRVVPDVHGNHVRRGSLALGEAPPDRVIERVDLGEQRLHEPNDASLGYAFETAEHARKAREAAEGGGEEVAAEGAVRALLTVHWVEEMAMEPLELRLRAPVGGAFFRRVLVQLPSSNLRGPPVKRHEKHEHRGSRTGGGHGGEADGREHSRKAAPVLELEEKPVVFNCEEDGVTANGWAMYARPQGLGASFARAQASVHPAVSRRKMMAGDRASKKVGRDEKEMASKWIDRLANDSEQHVEERIGNVNAVVKALVEAAWHNDELANLPARRRAALAALGEKRSPELLIEDIANPTDARARTIFSDLCANIHANAAREAQLHESLFGNEQIDERSRPPAFFQVAIDLVNSNDGKEGRIVPTPEFLTELIRTLGKNHAYGIIADAGTCAFVLAAVLEVPTVTSFLTFRDPQNIKESMPVHRIQHPTLVVSSEKSSPKVKQAIKKLASELQQVTCPKVKLEGPGGAKELANAVVDMFRMSSWMGALSTDGCDDSAPLLTRLTGGINSWLGTRVEQQEPLKIRVARYWAKLRTAVRLGIRLTGPNLPVEEAATDGDADGDLEHGVDDLSLD</sequence>
<dbReference type="Pfam" id="PF00097">
    <property type="entry name" value="zf-C3HC4"/>
    <property type="match status" value="1"/>
</dbReference>
<evidence type="ECO:0000313" key="10">
    <source>
        <dbReference type="Proteomes" id="UP001515480"/>
    </source>
</evidence>
<dbReference type="GO" id="GO:0008270">
    <property type="term" value="F:zinc ion binding"/>
    <property type="evidence" value="ECO:0007669"/>
    <property type="project" value="UniProtKB-KW"/>
</dbReference>
<dbReference type="PROSITE" id="PS50067">
    <property type="entry name" value="KINESIN_MOTOR_2"/>
    <property type="match status" value="1"/>
</dbReference>
<dbReference type="InterPro" id="IPR018957">
    <property type="entry name" value="Znf_C3HC4_RING-type"/>
</dbReference>
<name>A0AB34IPH7_PRYPA</name>
<dbReference type="PRINTS" id="PR00380">
    <property type="entry name" value="KINESINHEAVY"/>
</dbReference>
<dbReference type="PROSITE" id="PS50089">
    <property type="entry name" value="ZF_RING_2"/>
    <property type="match status" value="1"/>
</dbReference>
<feature type="binding site" evidence="5">
    <location>
        <begin position="82"/>
        <end position="89"/>
    </location>
    <ligand>
        <name>ATP</name>
        <dbReference type="ChEBI" id="CHEBI:30616"/>
    </ligand>
</feature>
<keyword evidence="5" id="KW-0067">ATP-binding</keyword>
<dbReference type="GO" id="GO:0005524">
    <property type="term" value="F:ATP binding"/>
    <property type="evidence" value="ECO:0007669"/>
    <property type="project" value="UniProtKB-UniRule"/>
</dbReference>
<keyword evidence="1" id="KW-0479">Metal-binding</keyword>
<feature type="compositionally biased region" description="Basic and acidic residues" evidence="6">
    <location>
        <begin position="1001"/>
        <end position="1014"/>
    </location>
</feature>
<evidence type="ECO:0000256" key="5">
    <source>
        <dbReference type="PROSITE-ProRule" id="PRU00283"/>
    </source>
</evidence>
<dbReference type="InterPro" id="IPR017907">
    <property type="entry name" value="Znf_RING_CS"/>
</dbReference>
<feature type="domain" description="RING-type" evidence="8">
    <location>
        <begin position="688"/>
        <end position="726"/>
    </location>
</feature>
<feature type="compositionally biased region" description="Basic and acidic residues" evidence="6">
    <location>
        <begin position="499"/>
        <end position="600"/>
    </location>
</feature>
<feature type="compositionally biased region" description="Low complexity" evidence="6">
    <location>
        <begin position="602"/>
        <end position="612"/>
    </location>
</feature>
<keyword evidence="3" id="KW-0862">Zinc</keyword>
<feature type="region of interest" description="Disordered" evidence="6">
    <location>
        <begin position="1336"/>
        <end position="1360"/>
    </location>
</feature>
<dbReference type="Pfam" id="PF00225">
    <property type="entry name" value="Kinesin"/>
    <property type="match status" value="1"/>
</dbReference>
<dbReference type="Gene3D" id="3.40.850.10">
    <property type="entry name" value="Kinesin motor domain"/>
    <property type="match status" value="1"/>
</dbReference>
<dbReference type="EMBL" id="JBGBPQ010000022">
    <property type="protein sequence ID" value="KAL1503372.1"/>
    <property type="molecule type" value="Genomic_DNA"/>
</dbReference>
<dbReference type="InterPro" id="IPR013083">
    <property type="entry name" value="Znf_RING/FYVE/PHD"/>
</dbReference>
<evidence type="ECO:0008006" key="11">
    <source>
        <dbReference type="Google" id="ProtNLM"/>
    </source>
</evidence>
<reference evidence="9 10" key="1">
    <citation type="journal article" date="2024" name="Science">
        <title>Giant polyketide synthase enzymes in the biosynthesis of giant marine polyether toxins.</title>
        <authorList>
            <person name="Fallon T.R."/>
            <person name="Shende V.V."/>
            <person name="Wierzbicki I.H."/>
            <person name="Pendleton A.L."/>
            <person name="Watervoot N.F."/>
            <person name="Auber R.P."/>
            <person name="Gonzalez D.J."/>
            <person name="Wisecaver J.H."/>
            <person name="Moore B.S."/>
        </authorList>
    </citation>
    <scope>NUCLEOTIDE SEQUENCE [LARGE SCALE GENOMIC DNA]</scope>
    <source>
        <strain evidence="9 10">12B1</strain>
    </source>
</reference>
<evidence type="ECO:0000256" key="6">
    <source>
        <dbReference type="SAM" id="MobiDB-lite"/>
    </source>
</evidence>
<feature type="compositionally biased region" description="Basic and acidic residues" evidence="6">
    <location>
        <begin position="634"/>
        <end position="650"/>
    </location>
</feature>
<feature type="compositionally biased region" description="Basic residues" evidence="6">
    <location>
        <begin position="915"/>
        <end position="927"/>
    </location>
</feature>
<evidence type="ECO:0000256" key="1">
    <source>
        <dbReference type="ARBA" id="ARBA00022723"/>
    </source>
</evidence>
<feature type="domain" description="Kinesin motor" evidence="7">
    <location>
        <begin position="3"/>
        <end position="324"/>
    </location>
</feature>
<organism evidence="9 10">
    <name type="scientific">Prymnesium parvum</name>
    <name type="common">Toxic golden alga</name>
    <dbReference type="NCBI Taxonomy" id="97485"/>
    <lineage>
        <taxon>Eukaryota</taxon>
        <taxon>Haptista</taxon>
        <taxon>Haptophyta</taxon>
        <taxon>Prymnesiophyceae</taxon>
        <taxon>Prymnesiales</taxon>
        <taxon>Prymnesiaceae</taxon>
        <taxon>Prymnesium</taxon>
    </lineage>
</organism>
<dbReference type="GO" id="GO:0008017">
    <property type="term" value="F:microtubule binding"/>
    <property type="evidence" value="ECO:0007669"/>
    <property type="project" value="InterPro"/>
</dbReference>
<dbReference type="InterPro" id="IPR036961">
    <property type="entry name" value="Kinesin_motor_dom_sf"/>
</dbReference>
<feature type="region of interest" description="Disordered" evidence="6">
    <location>
        <begin position="910"/>
        <end position="947"/>
    </location>
</feature>
<keyword evidence="5" id="KW-0505">Motor protein</keyword>
<evidence type="ECO:0000313" key="9">
    <source>
        <dbReference type="EMBL" id="KAL1503372.1"/>
    </source>
</evidence>
<dbReference type="InterPro" id="IPR027640">
    <property type="entry name" value="Kinesin-like_fam"/>
</dbReference>
<dbReference type="SMART" id="SM00129">
    <property type="entry name" value="KISc"/>
    <property type="match status" value="1"/>
</dbReference>
<evidence type="ECO:0000259" key="7">
    <source>
        <dbReference type="PROSITE" id="PS50067"/>
    </source>
</evidence>
<accession>A0AB34IPH7</accession>
<dbReference type="PANTHER" id="PTHR24115">
    <property type="entry name" value="KINESIN-RELATED"/>
    <property type="match status" value="1"/>
</dbReference>
<feature type="compositionally biased region" description="Basic and acidic residues" evidence="6">
    <location>
        <begin position="1349"/>
        <end position="1360"/>
    </location>
</feature>
<dbReference type="SMART" id="SM00184">
    <property type="entry name" value="RING"/>
    <property type="match status" value="1"/>
</dbReference>
<evidence type="ECO:0000259" key="8">
    <source>
        <dbReference type="PROSITE" id="PS50089"/>
    </source>
</evidence>
<evidence type="ECO:0000256" key="2">
    <source>
        <dbReference type="ARBA" id="ARBA00022771"/>
    </source>
</evidence>
<keyword evidence="10" id="KW-1185">Reference proteome</keyword>
<dbReference type="Gene3D" id="3.30.40.10">
    <property type="entry name" value="Zinc/RING finger domain, C3HC4 (zinc finger)"/>
    <property type="match status" value="1"/>
</dbReference>
<comment type="similarity">
    <text evidence="5">Belongs to the TRAFAC class myosin-kinesin ATPase superfamily. Kinesin family.</text>
</comment>